<evidence type="ECO:0000256" key="4">
    <source>
        <dbReference type="ARBA" id="ARBA00023284"/>
    </source>
</evidence>
<dbReference type="Proteomes" id="UP000270673">
    <property type="component" value="Chromosome"/>
</dbReference>
<evidence type="ECO:0000313" key="7">
    <source>
        <dbReference type="Proteomes" id="UP000270673"/>
    </source>
</evidence>
<evidence type="ECO:0000256" key="1">
    <source>
        <dbReference type="ARBA" id="ARBA00004196"/>
    </source>
</evidence>
<dbReference type="InterPro" id="IPR050553">
    <property type="entry name" value="Thioredoxin_ResA/DsbE_sf"/>
</dbReference>
<dbReference type="GO" id="GO:0017004">
    <property type="term" value="P:cytochrome complex assembly"/>
    <property type="evidence" value="ECO:0007669"/>
    <property type="project" value="UniProtKB-KW"/>
</dbReference>
<keyword evidence="2" id="KW-0201">Cytochrome c-type biogenesis</keyword>
<dbReference type="AlphaFoldDB" id="A0A3S9VTZ3"/>
<dbReference type="InterPro" id="IPR036249">
    <property type="entry name" value="Thioredoxin-like_sf"/>
</dbReference>
<dbReference type="GO" id="GO:0030313">
    <property type="term" value="C:cell envelope"/>
    <property type="evidence" value="ECO:0007669"/>
    <property type="project" value="UniProtKB-SubCell"/>
</dbReference>
<dbReference type="SUPFAM" id="SSF52833">
    <property type="entry name" value="Thioredoxin-like"/>
    <property type="match status" value="1"/>
</dbReference>
<proteinExistence type="predicted"/>
<comment type="subcellular location">
    <subcellularLocation>
        <location evidence="1">Cell envelope</location>
    </subcellularLocation>
</comment>
<evidence type="ECO:0000256" key="3">
    <source>
        <dbReference type="ARBA" id="ARBA00023157"/>
    </source>
</evidence>
<dbReference type="Pfam" id="PF00578">
    <property type="entry name" value="AhpC-TSA"/>
    <property type="match status" value="1"/>
</dbReference>
<evidence type="ECO:0000313" key="6">
    <source>
        <dbReference type="EMBL" id="AZS30034.1"/>
    </source>
</evidence>
<dbReference type="InterPro" id="IPR000866">
    <property type="entry name" value="AhpC/TSA"/>
</dbReference>
<evidence type="ECO:0000256" key="2">
    <source>
        <dbReference type="ARBA" id="ARBA00022748"/>
    </source>
</evidence>
<evidence type="ECO:0000259" key="5">
    <source>
        <dbReference type="PROSITE" id="PS51352"/>
    </source>
</evidence>
<keyword evidence="4" id="KW-0676">Redox-active center</keyword>
<dbReference type="EMBL" id="CP032819">
    <property type="protein sequence ID" value="AZS30034.1"/>
    <property type="molecule type" value="Genomic_DNA"/>
</dbReference>
<feature type="domain" description="Thioredoxin" evidence="5">
    <location>
        <begin position="308"/>
        <end position="447"/>
    </location>
</feature>
<keyword evidence="3" id="KW-1015">Disulfide bond</keyword>
<dbReference type="KEGG" id="buy:D8S85_11085"/>
<dbReference type="PROSITE" id="PS51352">
    <property type="entry name" value="THIOREDOXIN_2"/>
    <property type="match status" value="1"/>
</dbReference>
<dbReference type="GO" id="GO:0016491">
    <property type="term" value="F:oxidoreductase activity"/>
    <property type="evidence" value="ECO:0007669"/>
    <property type="project" value="InterPro"/>
</dbReference>
<dbReference type="GO" id="GO:0016209">
    <property type="term" value="F:antioxidant activity"/>
    <property type="evidence" value="ECO:0007669"/>
    <property type="project" value="InterPro"/>
</dbReference>
<dbReference type="Gene3D" id="3.40.30.10">
    <property type="entry name" value="Glutaredoxin"/>
    <property type="match status" value="1"/>
</dbReference>
<dbReference type="CDD" id="cd02966">
    <property type="entry name" value="TlpA_like_family"/>
    <property type="match status" value="1"/>
</dbReference>
<dbReference type="PANTHER" id="PTHR42852:SF6">
    <property type="entry name" value="THIOL:DISULFIDE INTERCHANGE PROTEIN DSBE"/>
    <property type="match status" value="1"/>
</dbReference>
<keyword evidence="7" id="KW-1185">Reference proteome</keyword>
<reference evidence="6 7" key="1">
    <citation type="submission" date="2018-10" db="EMBL/GenBank/DDBJ databases">
        <title>Butyricimonas faecalis sp. nov., isolated from human faeces and emended description of the genus Butyricimonas.</title>
        <authorList>
            <person name="Le Roy T."/>
            <person name="Van der Smissen P."/>
            <person name="Paquot A."/>
            <person name="Delzenne N."/>
            <person name="Muccioli G."/>
            <person name="Collet J.-F."/>
            <person name="Cani P.D."/>
        </authorList>
    </citation>
    <scope>NUCLEOTIDE SEQUENCE [LARGE SCALE GENOMIC DNA]</scope>
    <source>
        <strain evidence="6 7">H184</strain>
    </source>
</reference>
<dbReference type="OrthoDB" id="1094665at2"/>
<accession>A0A3S9VTZ3</accession>
<organism evidence="6 7">
    <name type="scientific">Butyricimonas faecalis</name>
    <dbReference type="NCBI Taxonomy" id="2093856"/>
    <lineage>
        <taxon>Bacteria</taxon>
        <taxon>Pseudomonadati</taxon>
        <taxon>Bacteroidota</taxon>
        <taxon>Bacteroidia</taxon>
        <taxon>Bacteroidales</taxon>
        <taxon>Odoribacteraceae</taxon>
        <taxon>Butyricimonas</taxon>
    </lineage>
</organism>
<sequence length="447" mass="51883">MMGKFGGIILILILLMWCCNTRKTVVEFNLIGSSGVQPELVVNGEEREIGVDDSGYAKLMLTEGEHGYATLKYGKDRLPLFIEDGTTLRIYIYGDHAKGNIRFEGDGAPKNCYLNSQIMKNLSFDYELDGPEFLGQLKDLIQEQFHYLDTMGFDTAFTEMERNRIKFSTYKALENYPLYHAWSTGNMDYQPDTVYLSCIRKLIKEDEKLLVLKEYQEGMASLVSLISTYHMKELDAYKQVMAQFDYVIHHLTNETLVEFLIDHYACVYLLGVGIDEHIDDVLRVYDFYVKDPVLRKRFQEIYDRCAKIVPGSPAFDFMFTDIAGQAVKLEDFRGKYLFINVWTTWGVPCRNENVAWEKLEKEFEDDNIVFVAVSCDNDRAVWEKRVRENPKGEVQLYMGNDHSFMDFYMIRGIPRFILIAPDGRIINSDMSRPSDPETTKTLRTYLK</sequence>
<name>A0A3S9VTZ3_9BACT</name>
<dbReference type="RefSeq" id="WP_106480755.1">
    <property type="nucleotide sequence ID" value="NZ_CP032819.1"/>
</dbReference>
<gene>
    <name evidence="6" type="ORF">D8S85_11085</name>
</gene>
<dbReference type="PANTHER" id="PTHR42852">
    <property type="entry name" value="THIOL:DISULFIDE INTERCHANGE PROTEIN DSBE"/>
    <property type="match status" value="1"/>
</dbReference>
<protein>
    <submittedName>
        <fullName evidence="6">TlpA family protein disulfide reductase</fullName>
    </submittedName>
</protein>
<dbReference type="InterPro" id="IPR013766">
    <property type="entry name" value="Thioredoxin_domain"/>
</dbReference>